<keyword evidence="6 13" id="KW-0812">Transmembrane</keyword>
<dbReference type="InterPro" id="IPR016219">
    <property type="entry name" value="Phosphatid-EA_MeTrfase_fun"/>
</dbReference>
<evidence type="ECO:0000256" key="14">
    <source>
        <dbReference type="RuleBase" id="RU361122"/>
    </source>
</evidence>
<proteinExistence type="inferred from homology"/>
<feature type="transmembrane region" description="Helical" evidence="13 14">
    <location>
        <begin position="107"/>
        <end position="129"/>
    </location>
</feature>
<dbReference type="PANTHER" id="PTHR32138:SF0">
    <property type="entry name" value="PHOSPHATIDYLETHANOLAMINE N-METHYLTRANSFERASE"/>
    <property type="match status" value="1"/>
</dbReference>
<keyword evidence="3 13" id="KW-0489">Methyltransferase</keyword>
<keyword evidence="9 13" id="KW-0443">Lipid metabolism</keyword>
<evidence type="ECO:0000256" key="9">
    <source>
        <dbReference type="ARBA" id="ARBA00023098"/>
    </source>
</evidence>
<evidence type="ECO:0000256" key="11">
    <source>
        <dbReference type="ARBA" id="ARBA00023209"/>
    </source>
</evidence>
<dbReference type="Gene3D" id="2.60.40.2840">
    <property type="match status" value="1"/>
</dbReference>
<dbReference type="InterPro" id="IPR007318">
    <property type="entry name" value="Phopholipid_MeTrfase"/>
</dbReference>
<evidence type="ECO:0000256" key="2">
    <source>
        <dbReference type="ARBA" id="ARBA00022516"/>
    </source>
</evidence>
<evidence type="ECO:0000256" key="4">
    <source>
        <dbReference type="ARBA" id="ARBA00022679"/>
    </source>
</evidence>
<feature type="transmembrane region" description="Helical" evidence="13 14">
    <location>
        <begin position="198"/>
        <end position="219"/>
    </location>
</feature>
<dbReference type="PANTHER" id="PTHR32138">
    <property type="entry name" value="PHOSPHATIDYLETHANOLAMINE N-METHYLTRANSFERASE"/>
    <property type="match status" value="1"/>
</dbReference>
<keyword evidence="11 13" id="KW-0594">Phospholipid biosynthesis</keyword>
<evidence type="ECO:0000256" key="6">
    <source>
        <dbReference type="ARBA" id="ARBA00022692"/>
    </source>
</evidence>
<evidence type="ECO:0000256" key="8">
    <source>
        <dbReference type="ARBA" id="ARBA00022989"/>
    </source>
</evidence>
<dbReference type="GO" id="GO:0006656">
    <property type="term" value="P:phosphatidylcholine biosynthetic process"/>
    <property type="evidence" value="ECO:0007669"/>
    <property type="project" value="UniProtKB-UniRule"/>
</dbReference>
<dbReference type="Proteomes" id="UP000237438">
    <property type="component" value="Unassembled WGS sequence"/>
</dbReference>
<evidence type="ECO:0000256" key="10">
    <source>
        <dbReference type="ARBA" id="ARBA00023136"/>
    </source>
</evidence>
<keyword evidence="5 13" id="KW-0949">S-adenosyl-L-methionine</keyword>
<feature type="region of interest" description="Disordered" evidence="15">
    <location>
        <begin position="1"/>
        <end position="27"/>
    </location>
</feature>
<evidence type="ECO:0000256" key="12">
    <source>
        <dbReference type="ARBA" id="ARBA00023264"/>
    </source>
</evidence>
<comment type="similarity">
    <text evidence="13 14">Belongs to the class VI-like SAM-binding methyltransferase superfamily. CHO2 family.</text>
</comment>
<dbReference type="GO" id="GO:0005789">
    <property type="term" value="C:endoplasmic reticulum membrane"/>
    <property type="evidence" value="ECO:0007669"/>
    <property type="project" value="UniProtKB-SubCell"/>
</dbReference>
<dbReference type="Pfam" id="PF04191">
    <property type="entry name" value="PEMT"/>
    <property type="match status" value="2"/>
</dbReference>
<evidence type="ECO:0000256" key="13">
    <source>
        <dbReference type="HAMAP-Rule" id="MF_03217"/>
    </source>
</evidence>
<feature type="transmembrane region" description="Helical" evidence="13 14">
    <location>
        <begin position="82"/>
        <end position="101"/>
    </location>
</feature>
<evidence type="ECO:0000256" key="15">
    <source>
        <dbReference type="SAM" id="MobiDB-lite"/>
    </source>
</evidence>
<organism evidence="16 17">
    <name type="scientific">Erysiphe pulchra</name>
    <dbReference type="NCBI Taxonomy" id="225359"/>
    <lineage>
        <taxon>Eukaryota</taxon>
        <taxon>Fungi</taxon>
        <taxon>Dikarya</taxon>
        <taxon>Ascomycota</taxon>
        <taxon>Pezizomycotina</taxon>
        <taxon>Leotiomycetes</taxon>
        <taxon>Erysiphales</taxon>
        <taxon>Erysiphaceae</taxon>
        <taxon>Erysiphe</taxon>
    </lineage>
</organism>
<keyword evidence="17" id="KW-1185">Reference proteome</keyword>
<dbReference type="GO" id="GO:0004608">
    <property type="term" value="F:phosphatidylethanolamine N-methyltransferase activity"/>
    <property type="evidence" value="ECO:0007669"/>
    <property type="project" value="UniProtKB-UniRule"/>
</dbReference>
<dbReference type="OrthoDB" id="4583at2759"/>
<keyword evidence="4 13" id="KW-0808">Transferase</keyword>
<feature type="transmembrane region" description="Helical" evidence="13 14">
    <location>
        <begin position="504"/>
        <end position="525"/>
    </location>
</feature>
<dbReference type="EC" id="2.1.1.17" evidence="13 14"/>
<feature type="transmembrane region" description="Helical" evidence="13 14">
    <location>
        <begin position="472"/>
        <end position="492"/>
    </location>
</feature>
<comment type="caution">
    <text evidence="16">The sequence shown here is derived from an EMBL/GenBank/DDBJ whole genome shotgun (WGS) entry which is preliminary data.</text>
</comment>
<comment type="caution">
    <text evidence="13 14">Lacks conserved residue(s) required for the propagation of feature annotation.</text>
</comment>
<feature type="transmembrane region" description="Helical" evidence="13 14">
    <location>
        <begin position="567"/>
        <end position="594"/>
    </location>
</feature>
<comment type="catalytic activity">
    <reaction evidence="13 14">
        <text>a 1,2-diacyl-sn-glycero-3-phosphoethanolamine + S-adenosyl-L-methionine = a 1,2-diacyl-sn-glycero-3-phospho-N-methylethanolamine + S-adenosyl-L-homocysteine + H(+)</text>
        <dbReference type="Rhea" id="RHEA:11164"/>
        <dbReference type="ChEBI" id="CHEBI:15378"/>
        <dbReference type="ChEBI" id="CHEBI:57856"/>
        <dbReference type="ChEBI" id="CHEBI:59789"/>
        <dbReference type="ChEBI" id="CHEBI:64573"/>
        <dbReference type="ChEBI" id="CHEBI:64612"/>
        <dbReference type="EC" id="2.1.1.17"/>
    </reaction>
</comment>
<sequence length="975" mass="111206">MTIQDGGEPGFDGVQRRRGGLGKNNIEVSSSELSNDQSAVLESKQVRNKKTYGRTPDGIIFIVPQTHDMVSQLLDPRQPKNLSDALVIAIIALHILLYYFLPSSLQQPFSAIIFLFWRTCYNLGIGYLLHIQSNYRRLVQWAKKTGLFEGLGAKVYEKSWILQLIKRELEAKIPDDYQFEKAPIEYNTWLVFRRLVDLILMCDFTSYCLFAISCGHHPIGEELPLSLARWTTGILLVGFNLWVKLDAHRVVKDYAWYWGDFFYIIDQKLTFDGVFEMAPHPMYSVGYAGYYGISMMAASYKVLFISIIAHTAQFVFLIYVENPHIEKTYNPPSSRKRETDSRKLDSNSVNSATSDEGKLLENKSFIGEKYVNSFIKPISAHNYLGFGNFDIFRTADVSVLLLQLLMALITLLTPSTKTFQVIFCIAAIFWRIWFTVGLGVILNRQSKVKLWMRHFVKFGETPEAAWREWKGIYYLSMTMCYTSFIAASWKMYSIPPDWTYGLVLFRHVLGVGLIALQIWTAMSIYETLGEFGWFFGDFFFEKDTKLTYNGIYRYLNNPERILGLASIWGAVLITSSPTIFFLALISHILSLGFIQLVEKPHMHKLYGRKLRAEAGLSKSIRRSLPPPLKKIQGSFDKVFEESGQFVAEFLDAAQPKFAAGISTIARDTSSLFSQYSARLTLTRLSPDLAGYDPQDYSLQIVGESLITGLNERVTGKECETGRLPQSRTDQYEPLILNYGAPITVKWRAPAHCKKNDWIGLYMVADNASREVTRVSSAGRWMPIFPENFEGLPQEKQCVTSHKIIQDKIQTDGSSQDYITGEVIFKGDRLWWTQGVFEFRYHHDGKHNVMAISLPFEIYIKRFDDKNLEINDTSLIRSATENALLSVVRNCFDRDTEIAPSTVDESFGSLIERDGKYAKRVVYAIHQMFGLELAPKVVLADGNIRKLAWRIFIAKQALAPYSMSHSKGTTTPISLD</sequence>
<name>A0A2S4PQX1_9PEZI</name>
<evidence type="ECO:0000313" key="17">
    <source>
        <dbReference type="Proteomes" id="UP000237438"/>
    </source>
</evidence>
<comment type="pathway">
    <text evidence="13 14">Phospholipid metabolism; phosphatidylcholine biosynthesis.</text>
</comment>
<accession>A0A2S4PQX1</accession>
<dbReference type="AlphaFoldDB" id="A0A2S4PQX1"/>
<evidence type="ECO:0000313" key="16">
    <source>
        <dbReference type="EMBL" id="POS84423.1"/>
    </source>
</evidence>
<feature type="transmembrane region" description="Helical" evidence="13 14">
    <location>
        <begin position="391"/>
        <end position="412"/>
    </location>
</feature>
<dbReference type="GO" id="GO:0032259">
    <property type="term" value="P:methylation"/>
    <property type="evidence" value="ECO:0007669"/>
    <property type="project" value="UniProtKB-KW"/>
</dbReference>
<evidence type="ECO:0000256" key="7">
    <source>
        <dbReference type="ARBA" id="ARBA00022824"/>
    </source>
</evidence>
<comment type="subcellular location">
    <subcellularLocation>
        <location evidence="1">Endomembrane system</location>
        <topology evidence="1">Multi-pass membrane protein</topology>
    </subcellularLocation>
    <subcellularLocation>
        <location evidence="13 14">Endoplasmic reticulum membrane</location>
        <topology evidence="13 14">Multi-pass membrane protein</topology>
    </subcellularLocation>
</comment>
<evidence type="ECO:0000256" key="5">
    <source>
        <dbReference type="ARBA" id="ARBA00022691"/>
    </source>
</evidence>
<evidence type="ECO:0000256" key="1">
    <source>
        <dbReference type="ARBA" id="ARBA00004127"/>
    </source>
</evidence>
<keyword evidence="10 13" id="KW-0472">Membrane</keyword>
<reference evidence="16 17" key="1">
    <citation type="submission" date="2017-10" db="EMBL/GenBank/DDBJ databases">
        <title>Development of genomic resources for the powdery mildew, Erysiphe pulchra.</title>
        <authorList>
            <person name="Wadl P.A."/>
            <person name="Mack B.M."/>
            <person name="Moore G."/>
            <person name="Beltz S.B."/>
        </authorList>
    </citation>
    <scope>NUCLEOTIDE SEQUENCE [LARGE SCALE GENOMIC DNA]</scope>
    <source>
        <strain evidence="16">Cflorida</strain>
    </source>
</reference>
<keyword evidence="2 13" id="KW-0444">Lipid biosynthesis</keyword>
<feature type="transmembrane region" description="Helical" evidence="13 14">
    <location>
        <begin position="419"/>
        <end position="442"/>
    </location>
</feature>
<protein>
    <recommendedName>
        <fullName evidence="13 14">Phosphatidylethanolamine N-methyltransferase</fullName>
        <shortName evidence="13">PE methyltransferase</shortName>
        <shortName evidence="13 14">PEAMT</shortName>
        <shortName evidence="13">PEMT</shortName>
        <ecNumber evidence="13 14">2.1.1.17</ecNumber>
    </recommendedName>
</protein>
<keyword evidence="7 13" id="KW-0256">Endoplasmic reticulum</keyword>
<feature type="region of interest" description="Disordered" evidence="15">
    <location>
        <begin position="329"/>
        <end position="355"/>
    </location>
</feature>
<evidence type="ECO:0000256" key="3">
    <source>
        <dbReference type="ARBA" id="ARBA00022603"/>
    </source>
</evidence>
<dbReference type="PROSITE" id="PS51598">
    <property type="entry name" value="SAM_CHO2"/>
    <property type="match status" value="1"/>
</dbReference>
<dbReference type="HAMAP" id="MF_03217">
    <property type="entry name" value="PEMT"/>
    <property type="match status" value="1"/>
</dbReference>
<keyword evidence="12 13" id="KW-1208">Phospholipid metabolism</keyword>
<dbReference type="EMBL" id="PEDP01001020">
    <property type="protein sequence ID" value="POS84423.1"/>
    <property type="molecule type" value="Genomic_DNA"/>
</dbReference>
<dbReference type="STRING" id="225359.A0A2S4PQX1"/>
<dbReference type="UniPathway" id="UPA00753"/>
<keyword evidence="8 13" id="KW-1133">Transmembrane helix</keyword>
<dbReference type="PIRSF" id="PIRSF000383">
    <property type="entry name" value="PEAMT"/>
    <property type="match status" value="1"/>
</dbReference>
<comment type="function">
    <text evidence="13 14">Catalyzes the first step of the methylation pathway of phosphatidylcholine biosynthesis, the SAM-dependent methylation of phosphatidylethanolamine (PE) to phosphatidylmonomethylethanolamine (PMME).</text>
</comment>
<gene>
    <name evidence="16" type="ORF">EPUL_003562</name>
</gene>
<feature type="compositionally biased region" description="Basic and acidic residues" evidence="15">
    <location>
        <begin position="335"/>
        <end position="345"/>
    </location>
</feature>